<name>A0A8I6TJX1_CIMLE</name>
<accession>A0A8I6TJX1</accession>
<dbReference type="GeneID" id="106671123"/>
<dbReference type="RefSeq" id="XP_014257442.1">
    <property type="nucleotide sequence ID" value="XM_014401956.2"/>
</dbReference>
<reference evidence="3" key="1">
    <citation type="submission" date="2022-01" db="UniProtKB">
        <authorList>
            <consortium name="EnsemblMetazoa"/>
        </authorList>
    </citation>
    <scope>IDENTIFICATION</scope>
</reference>
<evidence type="ECO:0000256" key="1">
    <source>
        <dbReference type="ARBA" id="ARBA00022614"/>
    </source>
</evidence>
<dbReference type="OMA" id="RRFLMNW"/>
<dbReference type="Proteomes" id="UP000494040">
    <property type="component" value="Unassembled WGS sequence"/>
</dbReference>
<dbReference type="InterPro" id="IPR001611">
    <property type="entry name" value="Leu-rich_rpt"/>
</dbReference>
<keyword evidence="4" id="KW-1185">Reference proteome</keyword>
<dbReference type="SMART" id="SM00365">
    <property type="entry name" value="LRR_SD22"/>
    <property type="match status" value="4"/>
</dbReference>
<dbReference type="SUPFAM" id="SSF52058">
    <property type="entry name" value="L domain-like"/>
    <property type="match status" value="1"/>
</dbReference>
<dbReference type="InterPro" id="IPR032675">
    <property type="entry name" value="LRR_dom_sf"/>
</dbReference>
<evidence type="ECO:0000313" key="4">
    <source>
        <dbReference type="Proteomes" id="UP000494040"/>
    </source>
</evidence>
<keyword evidence="1" id="KW-0433">Leucine-rich repeat</keyword>
<dbReference type="PANTHER" id="PTHR46652:SF3">
    <property type="entry name" value="LEUCINE-RICH REPEAT-CONTAINING PROTEIN 9"/>
    <property type="match status" value="1"/>
</dbReference>
<evidence type="ECO:0000256" key="2">
    <source>
        <dbReference type="ARBA" id="ARBA00022737"/>
    </source>
</evidence>
<dbReference type="Gene3D" id="3.80.10.10">
    <property type="entry name" value="Ribonuclease Inhibitor"/>
    <property type="match status" value="2"/>
</dbReference>
<dbReference type="SMART" id="SM00369">
    <property type="entry name" value="LRR_TYP"/>
    <property type="match status" value="3"/>
</dbReference>
<dbReference type="InterPro" id="IPR003591">
    <property type="entry name" value="Leu-rich_rpt_typical-subtyp"/>
</dbReference>
<evidence type="ECO:0000313" key="3">
    <source>
        <dbReference type="EnsemblMetazoa" id="XP_014257442.1"/>
    </source>
</evidence>
<dbReference type="KEGG" id="clec:106671123"/>
<dbReference type="InterPro" id="IPR050836">
    <property type="entry name" value="SDS22/Internalin_LRR"/>
</dbReference>
<dbReference type="OrthoDB" id="10262005at2759"/>
<protein>
    <submittedName>
        <fullName evidence="3">Uncharacterized protein</fullName>
    </submittedName>
</protein>
<keyword evidence="2" id="KW-0677">Repeat</keyword>
<dbReference type="EnsemblMetazoa" id="XM_014401956.2">
    <property type="protein sequence ID" value="XP_014257442.1"/>
    <property type="gene ID" value="LOC106671123"/>
</dbReference>
<dbReference type="PANTHER" id="PTHR46652">
    <property type="entry name" value="LEUCINE-RICH REPEAT AND IQ DOMAIN-CONTAINING PROTEIN 1-RELATED"/>
    <property type="match status" value="1"/>
</dbReference>
<organism evidence="3 4">
    <name type="scientific">Cimex lectularius</name>
    <name type="common">Bed bug</name>
    <name type="synonym">Acanthia lectularia</name>
    <dbReference type="NCBI Taxonomy" id="79782"/>
    <lineage>
        <taxon>Eukaryota</taxon>
        <taxon>Metazoa</taxon>
        <taxon>Ecdysozoa</taxon>
        <taxon>Arthropoda</taxon>
        <taxon>Hexapoda</taxon>
        <taxon>Insecta</taxon>
        <taxon>Pterygota</taxon>
        <taxon>Neoptera</taxon>
        <taxon>Paraneoptera</taxon>
        <taxon>Hemiptera</taxon>
        <taxon>Heteroptera</taxon>
        <taxon>Panheteroptera</taxon>
        <taxon>Cimicomorpha</taxon>
        <taxon>Cimicidae</taxon>
        <taxon>Cimex</taxon>
    </lineage>
</organism>
<dbReference type="PROSITE" id="PS51450">
    <property type="entry name" value="LRR"/>
    <property type="match status" value="3"/>
</dbReference>
<sequence length="302" mass="34577">MILDDDFVLKSVNLEVNTDDFIEKCQSIRSKSHIKLNKKNIKAIGEAILCRNANVLFLQDNKLSDISNLKQFSRLTHLYLQNNDIVFMDGFQNLVCLEKLYLGSNSISVVENLENCRELEELHIGTQRLEPTEKMIFDPRSIEALAECLLVLNCPGNSISSMKELEKLTSLEELDISCNKLNEIDEVCSSLEKMTSLHTIACEFNPICTLRNYKGKMVMAMPSIKTFNNVDVTRGMYAFYKALTRDKEKKKAKATSSQEYVTMDDIHDIVKELPTGLREVVNRTEDYTAHIDLINRNEFTNK</sequence>
<dbReference type="CDD" id="cd21340">
    <property type="entry name" value="PPP1R42"/>
    <property type="match status" value="1"/>
</dbReference>
<dbReference type="AlphaFoldDB" id="A0A8I6TJX1"/>
<proteinExistence type="predicted"/>